<evidence type="ECO:0000313" key="2">
    <source>
        <dbReference type="Proteomes" id="UP000075666"/>
    </source>
</evidence>
<reference evidence="1 2" key="1">
    <citation type="submission" date="2016-01" db="EMBL/GenBank/DDBJ databases">
        <title>Genome Sequences of Twelve Sporeforming Bacillus Species Isolated from Foods.</title>
        <authorList>
            <person name="Berendsen E.M."/>
            <person name="Wells-Bennik M.H."/>
            <person name="Krawcyk A.O."/>
            <person name="De Jong A."/>
            <person name="Holsappel S."/>
            <person name="Eijlander R.T."/>
            <person name="Kuipers O.P."/>
        </authorList>
    </citation>
    <scope>NUCLEOTIDE SEQUENCE [LARGE SCALE GENOMIC DNA]</scope>
    <source>
        <strain evidence="1 2">B4102</strain>
    </source>
</reference>
<dbReference type="PATRIC" id="fig|46224.3.peg.3438"/>
<organism evidence="1 2">
    <name type="scientific">Heyndrickxia sporothermodurans</name>
    <dbReference type="NCBI Taxonomy" id="46224"/>
    <lineage>
        <taxon>Bacteria</taxon>
        <taxon>Bacillati</taxon>
        <taxon>Bacillota</taxon>
        <taxon>Bacilli</taxon>
        <taxon>Bacillales</taxon>
        <taxon>Bacillaceae</taxon>
        <taxon>Heyndrickxia</taxon>
    </lineage>
</organism>
<dbReference type="AlphaFoldDB" id="A0A150LGZ5"/>
<comment type="caution">
    <text evidence="1">The sequence shown here is derived from an EMBL/GenBank/DDBJ whole genome shotgun (WGS) entry which is preliminary data.</text>
</comment>
<dbReference type="EMBL" id="LQYN01000005">
    <property type="protein sequence ID" value="KYD11514.1"/>
    <property type="molecule type" value="Genomic_DNA"/>
</dbReference>
<evidence type="ECO:0000313" key="1">
    <source>
        <dbReference type="EMBL" id="KYD11514.1"/>
    </source>
</evidence>
<dbReference type="STRING" id="46224.B4102_0185"/>
<sequence length="48" mass="5603">MADLNLTFDEMWEIILACENDKNLLSSILPITKAEKNKRRFLSRYSNG</sequence>
<keyword evidence="2" id="KW-1185">Reference proteome</keyword>
<protein>
    <submittedName>
        <fullName evidence="1">Uncharacterized protein</fullName>
    </submittedName>
</protein>
<proteinExistence type="predicted"/>
<name>A0A150LGZ5_9BACI</name>
<dbReference type="Proteomes" id="UP000075666">
    <property type="component" value="Unassembled WGS sequence"/>
</dbReference>
<accession>A0A150LGZ5</accession>
<gene>
    <name evidence="1" type="ORF">B4102_0185</name>
</gene>